<keyword evidence="6" id="KW-1185">Reference proteome</keyword>
<dbReference type="OrthoDB" id="687730at2759"/>
<protein>
    <recommendedName>
        <fullName evidence="4">Calcium-activated chloride channel N-terminal domain-containing protein</fullName>
    </recommendedName>
</protein>
<feature type="chain" id="PRO_5039592821" description="Calcium-activated chloride channel N-terminal domain-containing protein" evidence="3">
    <location>
        <begin position="18"/>
        <end position="1048"/>
    </location>
</feature>
<feature type="domain" description="Calcium-activated chloride channel N-terminal" evidence="4">
    <location>
        <begin position="26"/>
        <end position="189"/>
    </location>
</feature>
<dbReference type="Pfam" id="PF08434">
    <property type="entry name" value="CLCA"/>
    <property type="match status" value="1"/>
</dbReference>
<feature type="compositionally biased region" description="Polar residues" evidence="1">
    <location>
        <begin position="960"/>
        <end position="970"/>
    </location>
</feature>
<dbReference type="Proteomes" id="UP000821837">
    <property type="component" value="Unassembled WGS sequence"/>
</dbReference>
<feature type="transmembrane region" description="Helical" evidence="2">
    <location>
        <begin position="853"/>
        <end position="877"/>
    </location>
</feature>
<reference evidence="5" key="2">
    <citation type="submission" date="2021-09" db="EMBL/GenBank/DDBJ databases">
        <authorList>
            <person name="Jia N."/>
            <person name="Wang J."/>
            <person name="Shi W."/>
            <person name="Du L."/>
            <person name="Sun Y."/>
            <person name="Zhan W."/>
            <person name="Jiang J."/>
            <person name="Wang Q."/>
            <person name="Zhang B."/>
            <person name="Ji P."/>
            <person name="Sakyi L.B."/>
            <person name="Cui X."/>
            <person name="Yuan T."/>
            <person name="Jiang B."/>
            <person name="Yang W."/>
            <person name="Lam T.T.-Y."/>
            <person name="Chang Q."/>
            <person name="Ding S."/>
            <person name="Wang X."/>
            <person name="Zhu J."/>
            <person name="Ruan X."/>
            <person name="Zhao L."/>
            <person name="Wei J."/>
            <person name="Que T."/>
            <person name="Du C."/>
            <person name="Cheng J."/>
            <person name="Dai P."/>
            <person name="Han X."/>
            <person name="Huang E."/>
            <person name="Gao Y."/>
            <person name="Liu J."/>
            <person name="Shao H."/>
            <person name="Ye R."/>
            <person name="Li L."/>
            <person name="Wei W."/>
            <person name="Wang X."/>
            <person name="Wang C."/>
            <person name="Huo Q."/>
            <person name="Li W."/>
            <person name="Guo W."/>
            <person name="Chen H."/>
            <person name="Chen S."/>
            <person name="Zhou L."/>
            <person name="Zhou L."/>
            <person name="Ni X."/>
            <person name="Tian J."/>
            <person name="Zhou Y."/>
            <person name="Sheng Y."/>
            <person name="Liu T."/>
            <person name="Pan Y."/>
            <person name="Xia L."/>
            <person name="Li J."/>
            <person name="Zhao F."/>
            <person name="Cao W."/>
        </authorList>
    </citation>
    <scope>NUCLEOTIDE SEQUENCE</scope>
    <source>
        <strain evidence="5">Rsan-2018</strain>
        <tissue evidence="5">Larvae</tissue>
    </source>
</reference>
<proteinExistence type="predicted"/>
<evidence type="ECO:0000256" key="1">
    <source>
        <dbReference type="SAM" id="MobiDB-lite"/>
    </source>
</evidence>
<dbReference type="EMBL" id="JABSTV010001250">
    <property type="protein sequence ID" value="KAH7955422.1"/>
    <property type="molecule type" value="Genomic_DNA"/>
</dbReference>
<keyword evidence="3" id="KW-0732">Signal</keyword>
<sequence>MRRCVTFALLLVPSCLCFVLTRGDIVLHRNGYTGVTIALSSRILGERLPDNFANIVAELVESASKKVYAELDGRAFFREITLLVPSSLNASAIVETNSTSDDFNIAVSSRPSFGSAHFVIEADKGVLFGEHPYTLQYGSCGVQGLRTVLPFSSVVKIDGVAMAKEWLRFRYGVFSEEPVPNDPLYSSDAAATKQGVLCESRSARDVINQSDDFSGVNLSGSSPYERVKLNIVQEAPLRLVVVWNVESKDRTSTPYMTTLKALKKFAQTLVPEGSMMALVAYSSSVFYADSGLIVMNTKEQREQFAKSYPASPRVTSTLERAVVKALELLDSKAGEHTGPQGSILLISHEQIRLEDLNAARKALGGKQLRVHALLFSKSGVENNVEKLCSEYGGGVFLAQTYEKRSLAYTQQTNAIAALAFSKTSYAETMAPVILRQKVIDPVKEGAETTEVFNVDSLDMMTLGVDIVFENGEETSYHINDLFLESPTGKTYDIKSPELTELQAFHVGQFKIQGASSGQWTLRIKPETSMPNPVKLEIWLQTSSITDPPVTISAWLSSEFWNVDPSKPLLIYAEVRKGSNPIRYVSVTATVVDPEGNTTEFSLVDNGAGTPDVTAGDGIYSRYFTGFSKMGHYTLSVSAEASDQSVVVGGAMRNEESSPPAQCCGSQFPKQGSVPSGPFSRYFEYGSFFSIADRPQGDIYPPSRITDLKASRDGDRVTLEWTAPGNDYDHGTARSYEFRFFDRVVDFAKLFEDSGKIIQKFDIDNLANSPKPFGEREMCAFTFRHGDHGGSYYFAIRADDDSNKGPVSNVVEVTFSAPATPAVVPGGEGTQDGIVNVTDNDRNFARGGLTSLQLALAIVLPLLFLVILIIIILLVVCFRRRGKDAKGSQDSSPPPPPTRARPIISAPLTQNGSVTPKKEESDDKVNPYATSLFNGSSISPINSYSADYLMDQYEHEKAKKATQNGTRTPTAPQRADLSSSSDSHSDDQTRRPEKVWTSPQGRDLQDDVGLPAVKPYVTELRPVQSPPYEPGSRRLPPDFSSVPRRQTFV</sequence>
<keyword evidence="2" id="KW-1133">Transmembrane helix</keyword>
<evidence type="ECO:0000313" key="5">
    <source>
        <dbReference type="EMBL" id="KAH7955422.1"/>
    </source>
</evidence>
<name>A0A9D4PTL6_RHISA</name>
<evidence type="ECO:0000256" key="2">
    <source>
        <dbReference type="SAM" id="Phobius"/>
    </source>
</evidence>
<feature type="region of interest" description="Disordered" evidence="1">
    <location>
        <begin position="883"/>
        <end position="927"/>
    </location>
</feature>
<accession>A0A9D4PTL6</accession>
<feature type="compositionally biased region" description="Basic and acidic residues" evidence="1">
    <location>
        <begin position="915"/>
        <end position="924"/>
    </location>
</feature>
<dbReference type="InterPro" id="IPR013642">
    <property type="entry name" value="CLCA_N"/>
</dbReference>
<dbReference type="NCBIfam" id="NF041940">
    <property type="entry name" value="choice_anch_X"/>
    <property type="match status" value="1"/>
</dbReference>
<dbReference type="OMA" id="YGSCGVQ"/>
<gene>
    <name evidence="5" type="ORF">HPB52_000866</name>
</gene>
<organism evidence="5 6">
    <name type="scientific">Rhipicephalus sanguineus</name>
    <name type="common">Brown dog tick</name>
    <name type="synonym">Ixodes sanguineus</name>
    <dbReference type="NCBI Taxonomy" id="34632"/>
    <lineage>
        <taxon>Eukaryota</taxon>
        <taxon>Metazoa</taxon>
        <taxon>Ecdysozoa</taxon>
        <taxon>Arthropoda</taxon>
        <taxon>Chelicerata</taxon>
        <taxon>Arachnida</taxon>
        <taxon>Acari</taxon>
        <taxon>Parasitiformes</taxon>
        <taxon>Ixodida</taxon>
        <taxon>Ixodoidea</taxon>
        <taxon>Ixodidae</taxon>
        <taxon>Rhipicephalinae</taxon>
        <taxon>Rhipicephalus</taxon>
        <taxon>Rhipicephalus</taxon>
    </lineage>
</organism>
<comment type="caution">
    <text evidence="5">The sequence shown here is derived from an EMBL/GenBank/DDBJ whole genome shotgun (WGS) entry which is preliminary data.</text>
</comment>
<evidence type="ECO:0000256" key="3">
    <source>
        <dbReference type="SAM" id="SignalP"/>
    </source>
</evidence>
<feature type="signal peptide" evidence="3">
    <location>
        <begin position="1"/>
        <end position="17"/>
    </location>
</feature>
<evidence type="ECO:0000313" key="6">
    <source>
        <dbReference type="Proteomes" id="UP000821837"/>
    </source>
</evidence>
<dbReference type="Gene3D" id="2.60.40.10">
    <property type="entry name" value="Immunoglobulins"/>
    <property type="match status" value="1"/>
</dbReference>
<dbReference type="InterPro" id="IPR013783">
    <property type="entry name" value="Ig-like_fold"/>
</dbReference>
<reference evidence="5" key="1">
    <citation type="journal article" date="2020" name="Cell">
        <title>Large-Scale Comparative Analyses of Tick Genomes Elucidate Their Genetic Diversity and Vector Capacities.</title>
        <authorList>
            <consortium name="Tick Genome and Microbiome Consortium (TIGMIC)"/>
            <person name="Jia N."/>
            <person name="Wang J."/>
            <person name="Shi W."/>
            <person name="Du L."/>
            <person name="Sun Y."/>
            <person name="Zhan W."/>
            <person name="Jiang J.F."/>
            <person name="Wang Q."/>
            <person name="Zhang B."/>
            <person name="Ji P."/>
            <person name="Bell-Sakyi L."/>
            <person name="Cui X.M."/>
            <person name="Yuan T.T."/>
            <person name="Jiang B.G."/>
            <person name="Yang W.F."/>
            <person name="Lam T.T."/>
            <person name="Chang Q.C."/>
            <person name="Ding S.J."/>
            <person name="Wang X.J."/>
            <person name="Zhu J.G."/>
            <person name="Ruan X.D."/>
            <person name="Zhao L."/>
            <person name="Wei J.T."/>
            <person name="Ye R.Z."/>
            <person name="Que T.C."/>
            <person name="Du C.H."/>
            <person name="Zhou Y.H."/>
            <person name="Cheng J.X."/>
            <person name="Dai P.F."/>
            <person name="Guo W.B."/>
            <person name="Han X.H."/>
            <person name="Huang E.J."/>
            <person name="Li L.F."/>
            <person name="Wei W."/>
            <person name="Gao Y.C."/>
            <person name="Liu J.Z."/>
            <person name="Shao H.Z."/>
            <person name="Wang X."/>
            <person name="Wang C.C."/>
            <person name="Yang T.C."/>
            <person name="Huo Q.B."/>
            <person name="Li W."/>
            <person name="Chen H.Y."/>
            <person name="Chen S.E."/>
            <person name="Zhou L.G."/>
            <person name="Ni X.B."/>
            <person name="Tian J.H."/>
            <person name="Sheng Y."/>
            <person name="Liu T."/>
            <person name="Pan Y.S."/>
            <person name="Xia L.Y."/>
            <person name="Li J."/>
            <person name="Zhao F."/>
            <person name="Cao W.C."/>
        </authorList>
    </citation>
    <scope>NUCLEOTIDE SEQUENCE</scope>
    <source>
        <strain evidence="5">Rsan-2018</strain>
    </source>
</reference>
<dbReference type="AlphaFoldDB" id="A0A9D4PTL6"/>
<feature type="compositionally biased region" description="Basic and acidic residues" evidence="1">
    <location>
        <begin position="982"/>
        <end position="993"/>
    </location>
</feature>
<keyword evidence="2" id="KW-0472">Membrane</keyword>
<evidence type="ECO:0000259" key="4">
    <source>
        <dbReference type="Pfam" id="PF08434"/>
    </source>
</evidence>
<dbReference type="CDD" id="cd00198">
    <property type="entry name" value="vWFA"/>
    <property type="match status" value="1"/>
</dbReference>
<dbReference type="VEuPathDB" id="VectorBase:RSAN_047035"/>
<feature type="region of interest" description="Disordered" evidence="1">
    <location>
        <begin position="956"/>
        <end position="1048"/>
    </location>
</feature>
<keyword evidence="2" id="KW-0812">Transmembrane</keyword>